<reference evidence="1" key="1">
    <citation type="submission" date="2014-11" db="EMBL/GenBank/DDBJ databases">
        <authorList>
            <person name="Amaro Gonzalez C."/>
        </authorList>
    </citation>
    <scope>NUCLEOTIDE SEQUENCE</scope>
</reference>
<evidence type="ECO:0000313" key="1">
    <source>
        <dbReference type="EMBL" id="JAH76670.1"/>
    </source>
</evidence>
<reference evidence="1" key="2">
    <citation type="journal article" date="2015" name="Fish Shellfish Immunol.">
        <title>Early steps in the European eel (Anguilla anguilla)-Vibrio vulnificus interaction in the gills: Role of the RtxA13 toxin.</title>
        <authorList>
            <person name="Callol A."/>
            <person name="Pajuelo D."/>
            <person name="Ebbesson L."/>
            <person name="Teles M."/>
            <person name="MacKenzie S."/>
            <person name="Amaro C."/>
        </authorList>
    </citation>
    <scope>NUCLEOTIDE SEQUENCE</scope>
</reference>
<dbReference type="AlphaFoldDB" id="A0A0E9VGU8"/>
<proteinExistence type="predicted"/>
<sequence length="64" mass="6950">MVMCSVPSVYFFSLVSAHFPLAFQFLPPLSAPPSFLSFSVCPHSGKRTTVCRGGEVNILAKDTE</sequence>
<protein>
    <submittedName>
        <fullName evidence="1">Uncharacterized protein</fullName>
    </submittedName>
</protein>
<name>A0A0E9VGU8_ANGAN</name>
<accession>A0A0E9VGU8</accession>
<organism evidence="1">
    <name type="scientific">Anguilla anguilla</name>
    <name type="common">European freshwater eel</name>
    <name type="synonym">Muraena anguilla</name>
    <dbReference type="NCBI Taxonomy" id="7936"/>
    <lineage>
        <taxon>Eukaryota</taxon>
        <taxon>Metazoa</taxon>
        <taxon>Chordata</taxon>
        <taxon>Craniata</taxon>
        <taxon>Vertebrata</taxon>
        <taxon>Euteleostomi</taxon>
        <taxon>Actinopterygii</taxon>
        <taxon>Neopterygii</taxon>
        <taxon>Teleostei</taxon>
        <taxon>Anguilliformes</taxon>
        <taxon>Anguillidae</taxon>
        <taxon>Anguilla</taxon>
    </lineage>
</organism>
<dbReference type="EMBL" id="GBXM01031907">
    <property type="protein sequence ID" value="JAH76670.1"/>
    <property type="molecule type" value="Transcribed_RNA"/>
</dbReference>